<comment type="caution">
    <text evidence="1">The sequence shown here is derived from an EMBL/GenBank/DDBJ whole genome shotgun (WGS) entry which is preliminary data.</text>
</comment>
<keyword evidence="2" id="KW-1185">Reference proteome</keyword>
<evidence type="ECO:0000313" key="2">
    <source>
        <dbReference type="Proteomes" id="UP001228044"/>
    </source>
</evidence>
<gene>
    <name evidence="1" type="ORF">QWJ38_04990</name>
</gene>
<dbReference type="EMBL" id="JAUHHC010000001">
    <property type="protein sequence ID" value="MDN3919636.1"/>
    <property type="molecule type" value="Genomic_DNA"/>
</dbReference>
<protein>
    <submittedName>
        <fullName evidence="1">Uncharacterized protein</fullName>
    </submittedName>
</protein>
<proteinExistence type="predicted"/>
<reference evidence="1 2" key="1">
    <citation type="submission" date="2023-06" db="EMBL/GenBank/DDBJ databases">
        <title>Pelomonas sp. PFR6 16S ribosomal RNA gene Genome sequencing and assembly.</title>
        <authorList>
            <person name="Woo H."/>
        </authorList>
    </citation>
    <scope>NUCLEOTIDE SEQUENCE [LARGE SCALE GENOMIC DNA]</scope>
    <source>
        <strain evidence="1 2">PFR6</strain>
    </source>
</reference>
<name>A0ABT8DTY4_9BURK</name>
<dbReference type="RefSeq" id="WP_290357933.1">
    <property type="nucleotide sequence ID" value="NZ_JAUHHC010000001.1"/>
</dbReference>
<dbReference type="PROSITE" id="PS51257">
    <property type="entry name" value="PROKAR_LIPOPROTEIN"/>
    <property type="match status" value="1"/>
</dbReference>
<accession>A0ABT8DTY4</accession>
<organism evidence="1 2">
    <name type="scientific">Roseateles violae</name>
    <dbReference type="NCBI Taxonomy" id="3058042"/>
    <lineage>
        <taxon>Bacteria</taxon>
        <taxon>Pseudomonadati</taxon>
        <taxon>Pseudomonadota</taxon>
        <taxon>Betaproteobacteria</taxon>
        <taxon>Burkholderiales</taxon>
        <taxon>Sphaerotilaceae</taxon>
        <taxon>Roseateles</taxon>
    </lineage>
</organism>
<evidence type="ECO:0000313" key="1">
    <source>
        <dbReference type="EMBL" id="MDN3919636.1"/>
    </source>
</evidence>
<dbReference type="Proteomes" id="UP001228044">
    <property type="component" value="Unassembled WGS sequence"/>
</dbReference>
<sequence length="119" mass="12614">MRRLPLLAAISALVASSALLSGCYTYPYGYPSTVSTPASFDRSWDAALGAANDAGVQVTSADRASGRIRGNKAGAAVYIDLNQQADGSLKVAFNAPDAKESNPTLQERWTAAYNRRMGR</sequence>